<keyword evidence="2" id="KW-0479">Metal-binding</keyword>
<evidence type="ECO:0000313" key="11">
    <source>
        <dbReference type="Ensembl" id="ENSAPOP00000007688.1"/>
    </source>
</evidence>
<dbReference type="GO" id="GO:0005634">
    <property type="term" value="C:nucleus"/>
    <property type="evidence" value="ECO:0007669"/>
    <property type="project" value="UniProtKB-SubCell"/>
</dbReference>
<keyword evidence="12" id="KW-1185">Reference proteome</keyword>
<dbReference type="PROSITE" id="PS50157">
    <property type="entry name" value="ZINC_FINGER_C2H2_2"/>
    <property type="match status" value="4"/>
</dbReference>
<feature type="domain" description="C2H2-type" evidence="10">
    <location>
        <begin position="380"/>
        <end position="407"/>
    </location>
</feature>
<dbReference type="Ensembl" id="ENSAPOT00000004524.1">
    <property type="protein sequence ID" value="ENSAPOP00000007688.1"/>
    <property type="gene ID" value="ENSAPOG00000009709.1"/>
</dbReference>
<dbReference type="PROSITE" id="PS00028">
    <property type="entry name" value="ZINC_FINGER_C2H2_1"/>
    <property type="match status" value="3"/>
</dbReference>
<comment type="subcellular location">
    <subcellularLocation>
        <location evidence="1">Nucleus</location>
    </subcellularLocation>
</comment>
<evidence type="ECO:0000256" key="7">
    <source>
        <dbReference type="PROSITE-ProRule" id="PRU00042"/>
    </source>
</evidence>
<organism evidence="11 12">
    <name type="scientific">Acanthochromis polyacanthus</name>
    <name type="common">spiny chromis</name>
    <dbReference type="NCBI Taxonomy" id="80966"/>
    <lineage>
        <taxon>Eukaryota</taxon>
        <taxon>Metazoa</taxon>
        <taxon>Chordata</taxon>
        <taxon>Craniata</taxon>
        <taxon>Vertebrata</taxon>
        <taxon>Euteleostomi</taxon>
        <taxon>Actinopterygii</taxon>
        <taxon>Neopterygii</taxon>
        <taxon>Teleostei</taxon>
        <taxon>Neoteleostei</taxon>
        <taxon>Acanthomorphata</taxon>
        <taxon>Ovalentaria</taxon>
        <taxon>Pomacentridae</taxon>
        <taxon>Acanthochromis</taxon>
    </lineage>
</organism>
<evidence type="ECO:0000256" key="2">
    <source>
        <dbReference type="ARBA" id="ARBA00022723"/>
    </source>
</evidence>
<dbReference type="FunFam" id="3.30.160.60:FF:000100">
    <property type="entry name" value="Zinc finger 45-like"/>
    <property type="match status" value="1"/>
</dbReference>
<dbReference type="InterPro" id="IPR013087">
    <property type="entry name" value="Znf_C2H2_type"/>
</dbReference>
<dbReference type="GO" id="GO:0010468">
    <property type="term" value="P:regulation of gene expression"/>
    <property type="evidence" value="ECO:0007669"/>
    <property type="project" value="TreeGrafter"/>
</dbReference>
<dbReference type="SUPFAM" id="SSF57667">
    <property type="entry name" value="beta-beta-alpha zinc fingers"/>
    <property type="match status" value="2"/>
</dbReference>
<dbReference type="Proteomes" id="UP000257200">
    <property type="component" value="Unplaced"/>
</dbReference>
<dbReference type="InterPro" id="IPR050331">
    <property type="entry name" value="Zinc_finger"/>
</dbReference>
<protein>
    <recommendedName>
        <fullName evidence="10">C2H2-type domain-containing protein</fullName>
    </recommendedName>
</protein>
<keyword evidence="6" id="KW-0539">Nucleus</keyword>
<keyword evidence="8" id="KW-0175">Coiled coil</keyword>
<dbReference type="GO" id="GO:0008270">
    <property type="term" value="F:zinc ion binding"/>
    <property type="evidence" value="ECO:0007669"/>
    <property type="project" value="UniProtKB-KW"/>
</dbReference>
<keyword evidence="3" id="KW-0677">Repeat</keyword>
<name>A0A3Q1EU67_9TELE</name>
<keyword evidence="4 7" id="KW-0863">Zinc-finger</keyword>
<evidence type="ECO:0000313" key="12">
    <source>
        <dbReference type="Proteomes" id="UP000257200"/>
    </source>
</evidence>
<reference evidence="11" key="1">
    <citation type="submission" date="2025-08" db="UniProtKB">
        <authorList>
            <consortium name="Ensembl"/>
        </authorList>
    </citation>
    <scope>IDENTIFICATION</scope>
</reference>
<evidence type="ECO:0000256" key="9">
    <source>
        <dbReference type="SAM" id="MobiDB-lite"/>
    </source>
</evidence>
<feature type="coiled-coil region" evidence="8">
    <location>
        <begin position="28"/>
        <end position="73"/>
    </location>
</feature>
<evidence type="ECO:0000256" key="5">
    <source>
        <dbReference type="ARBA" id="ARBA00022833"/>
    </source>
</evidence>
<dbReference type="SMART" id="SM00355">
    <property type="entry name" value="ZnF_C2H2"/>
    <property type="match status" value="4"/>
</dbReference>
<dbReference type="GeneTree" id="ENSGT01150000286971"/>
<evidence type="ECO:0000256" key="4">
    <source>
        <dbReference type="ARBA" id="ARBA00022771"/>
    </source>
</evidence>
<dbReference type="FunFam" id="3.30.160.60:FF:002343">
    <property type="entry name" value="Zinc finger protein 33A"/>
    <property type="match status" value="1"/>
</dbReference>
<dbReference type="Pfam" id="PF00096">
    <property type="entry name" value="zf-C2H2"/>
    <property type="match status" value="3"/>
</dbReference>
<proteinExistence type="predicted"/>
<sequence length="434" mass="46679">MMADCVGFQAQIASVIEILANSAVAEICKLVEDGYAALRAQIEQEREKSEKEKDALRLKLREMDVKIRSYERKMRRRIQREESAQFRPPPALEPTEEPPHTDIVLDTSFVSTPSQPSSPPTEATMDLTCRPRAKRKATKPLGSTLTVSSGVPPVPEAAGRDLTGSLKNGAVKPEVQTDDATDDEAHPSQLSAPVASDEPSPERLNSLGLDLAWMQERVSHLGAAYAVAQLGLGNSETGHPSASFTSQGGEGLDGPPTMLFTGGTHEMAAFAASFDMAAAAAAAAVVAAPPPPPPAPPPPAAPSATTASQRRPYRSSAPAAKEPVVCTVCGRVFPSGAALELHQRVHTGERPYTCPHCGKGFAQPNNLRVHLLIHTGERRYRCTLCGKSFISSSHLKRHRTVHTQEKPYSCSRCGQSFSQMCSVRRHRQQSQCGL</sequence>
<dbReference type="PANTHER" id="PTHR16515">
    <property type="entry name" value="PR DOMAIN ZINC FINGER PROTEIN"/>
    <property type="match status" value="1"/>
</dbReference>
<evidence type="ECO:0000256" key="6">
    <source>
        <dbReference type="ARBA" id="ARBA00023242"/>
    </source>
</evidence>
<feature type="domain" description="C2H2-type" evidence="10">
    <location>
        <begin position="324"/>
        <end position="351"/>
    </location>
</feature>
<feature type="domain" description="C2H2-type" evidence="10">
    <location>
        <begin position="352"/>
        <end position="379"/>
    </location>
</feature>
<dbReference type="AlphaFoldDB" id="A0A3Q1EU67"/>
<evidence type="ECO:0000256" key="3">
    <source>
        <dbReference type="ARBA" id="ARBA00022737"/>
    </source>
</evidence>
<evidence type="ECO:0000256" key="8">
    <source>
        <dbReference type="SAM" id="Coils"/>
    </source>
</evidence>
<evidence type="ECO:0000256" key="1">
    <source>
        <dbReference type="ARBA" id="ARBA00004123"/>
    </source>
</evidence>
<dbReference type="PANTHER" id="PTHR16515:SF49">
    <property type="entry name" value="GASTRULA ZINC FINGER PROTEIN XLCGF49.1-LIKE-RELATED"/>
    <property type="match status" value="1"/>
</dbReference>
<reference evidence="11" key="2">
    <citation type="submission" date="2025-09" db="UniProtKB">
        <authorList>
            <consortium name="Ensembl"/>
        </authorList>
    </citation>
    <scope>IDENTIFICATION</scope>
</reference>
<feature type="compositionally biased region" description="Pro residues" evidence="9">
    <location>
        <begin position="288"/>
        <end position="301"/>
    </location>
</feature>
<evidence type="ECO:0000259" key="10">
    <source>
        <dbReference type="PROSITE" id="PS50157"/>
    </source>
</evidence>
<dbReference type="Gene3D" id="3.30.160.60">
    <property type="entry name" value="Classic Zinc Finger"/>
    <property type="match status" value="4"/>
</dbReference>
<feature type="compositionally biased region" description="Low complexity" evidence="9">
    <location>
        <begin position="107"/>
        <end position="124"/>
    </location>
</feature>
<dbReference type="FunFam" id="3.30.160.60:FF:000688">
    <property type="entry name" value="zinc finger protein 197 isoform X1"/>
    <property type="match status" value="1"/>
</dbReference>
<dbReference type="InterPro" id="IPR036236">
    <property type="entry name" value="Znf_C2H2_sf"/>
</dbReference>
<accession>A0A3Q1EU67</accession>
<feature type="region of interest" description="Disordered" evidence="9">
    <location>
        <begin position="78"/>
        <end position="203"/>
    </location>
</feature>
<keyword evidence="5" id="KW-0862">Zinc</keyword>
<feature type="domain" description="C2H2-type" evidence="10">
    <location>
        <begin position="408"/>
        <end position="434"/>
    </location>
</feature>
<feature type="region of interest" description="Disordered" evidence="9">
    <location>
        <begin position="287"/>
        <end position="318"/>
    </location>
</feature>